<keyword evidence="1" id="KW-0863">Zinc-finger</keyword>
<dbReference type="Pfam" id="PF00078">
    <property type="entry name" value="RVT_1"/>
    <property type="match status" value="1"/>
</dbReference>
<comment type="caution">
    <text evidence="5">The sequence shown here is derived from an EMBL/GenBank/DDBJ whole genome shotgun (WGS) entry which is preliminary data.</text>
</comment>
<feature type="domain" description="CCHC-type" evidence="3">
    <location>
        <begin position="82"/>
        <end position="97"/>
    </location>
</feature>
<organism evidence="5 6">
    <name type="scientific">Periplaneta americana</name>
    <name type="common">American cockroach</name>
    <name type="synonym">Blatta americana</name>
    <dbReference type="NCBI Taxonomy" id="6978"/>
    <lineage>
        <taxon>Eukaryota</taxon>
        <taxon>Metazoa</taxon>
        <taxon>Ecdysozoa</taxon>
        <taxon>Arthropoda</taxon>
        <taxon>Hexapoda</taxon>
        <taxon>Insecta</taxon>
        <taxon>Pterygota</taxon>
        <taxon>Neoptera</taxon>
        <taxon>Polyneoptera</taxon>
        <taxon>Dictyoptera</taxon>
        <taxon>Blattodea</taxon>
        <taxon>Blattoidea</taxon>
        <taxon>Blattidae</taxon>
        <taxon>Blattinae</taxon>
        <taxon>Periplaneta</taxon>
    </lineage>
</organism>
<dbReference type="SMART" id="SM00343">
    <property type="entry name" value="ZnF_C2HC"/>
    <property type="match status" value="1"/>
</dbReference>
<dbReference type="Proteomes" id="UP001148838">
    <property type="component" value="Unassembled WGS sequence"/>
</dbReference>
<keyword evidence="6" id="KW-1185">Reference proteome</keyword>
<reference evidence="5 6" key="1">
    <citation type="journal article" date="2022" name="Allergy">
        <title>Genome assembly and annotation of Periplaneta americana reveal a comprehensive cockroach allergen profile.</title>
        <authorList>
            <person name="Wang L."/>
            <person name="Xiong Q."/>
            <person name="Saelim N."/>
            <person name="Wang L."/>
            <person name="Nong W."/>
            <person name="Wan A.T."/>
            <person name="Shi M."/>
            <person name="Liu X."/>
            <person name="Cao Q."/>
            <person name="Hui J.H.L."/>
            <person name="Sookrung N."/>
            <person name="Leung T.F."/>
            <person name="Tungtrongchitr A."/>
            <person name="Tsui S.K.W."/>
        </authorList>
    </citation>
    <scope>NUCLEOTIDE SEQUENCE [LARGE SCALE GENOMIC DNA]</scope>
    <source>
        <strain evidence="5">PWHHKU_190912</strain>
    </source>
</reference>
<keyword evidence="1" id="KW-0479">Metal-binding</keyword>
<evidence type="ECO:0000259" key="4">
    <source>
        <dbReference type="PROSITE" id="PS50878"/>
    </source>
</evidence>
<dbReference type="InterPro" id="IPR001878">
    <property type="entry name" value="Znf_CCHC"/>
</dbReference>
<feature type="region of interest" description="Disordered" evidence="2">
    <location>
        <begin position="182"/>
        <end position="243"/>
    </location>
</feature>
<accession>A0ABQ8TLP7</accession>
<gene>
    <name evidence="5" type="ORF">ANN_09439</name>
</gene>
<name>A0ABQ8TLP7_PERAM</name>
<dbReference type="InterPro" id="IPR000477">
    <property type="entry name" value="RT_dom"/>
</dbReference>
<evidence type="ECO:0000259" key="3">
    <source>
        <dbReference type="PROSITE" id="PS50158"/>
    </source>
</evidence>
<dbReference type="PROSITE" id="PS50878">
    <property type="entry name" value="RT_POL"/>
    <property type="match status" value="1"/>
</dbReference>
<dbReference type="SUPFAM" id="SSF56672">
    <property type="entry name" value="DNA/RNA polymerases"/>
    <property type="match status" value="1"/>
</dbReference>
<proteinExistence type="predicted"/>
<feature type="compositionally biased region" description="Polar residues" evidence="2">
    <location>
        <begin position="204"/>
        <end position="220"/>
    </location>
</feature>
<dbReference type="PANTHER" id="PTHR19446">
    <property type="entry name" value="REVERSE TRANSCRIPTASES"/>
    <property type="match status" value="1"/>
</dbReference>
<evidence type="ECO:0000313" key="6">
    <source>
        <dbReference type="Proteomes" id="UP001148838"/>
    </source>
</evidence>
<protein>
    <submittedName>
        <fullName evidence="5">Uncharacterized protein</fullName>
    </submittedName>
</protein>
<feature type="compositionally biased region" description="Basic residues" evidence="2">
    <location>
        <begin position="221"/>
        <end position="232"/>
    </location>
</feature>
<feature type="domain" description="Reverse transcriptase" evidence="4">
    <location>
        <begin position="388"/>
        <end position="659"/>
    </location>
</feature>
<dbReference type="CDD" id="cd01650">
    <property type="entry name" value="RT_nLTR_like"/>
    <property type="match status" value="1"/>
</dbReference>
<keyword evidence="1" id="KW-0862">Zinc</keyword>
<dbReference type="EMBL" id="JAJSOF020000005">
    <property type="protein sequence ID" value="KAJ4447432.1"/>
    <property type="molecule type" value="Genomic_DNA"/>
</dbReference>
<dbReference type="InterPro" id="IPR043502">
    <property type="entry name" value="DNA/RNA_pol_sf"/>
</dbReference>
<dbReference type="PROSITE" id="PS50158">
    <property type="entry name" value="ZF_CCHC"/>
    <property type="match status" value="1"/>
</dbReference>
<evidence type="ECO:0000256" key="1">
    <source>
        <dbReference type="PROSITE-ProRule" id="PRU00047"/>
    </source>
</evidence>
<evidence type="ECO:0000313" key="5">
    <source>
        <dbReference type="EMBL" id="KAJ4447432.1"/>
    </source>
</evidence>
<sequence>MDTINRNLQIENYNRKNTIKIQFAQSATRPSAQEIHQWIVKKMVINTDQVDTLQLHNRERAIYLKVASYTANITYPGQPQACFVCGDTTHMKQDCPQRTVSLRLQPRNTPRLLSEVVKFNLSEPQNTDVNTAVDEFSENKSLRNDDENSDLQCITNVHDTMDTNTNAPSISSTPPTEALIRCKRPIPPSESSSSNPTAHIDSLSEVSPYNTDGETTANPKNHSKLNPPRKKSKSEEDNQRQQKASWLSYLSSMSHQTPQHIIWDRLRKIRGINRNTYISAICQPNSNVLVTNPQDIANTLADTFSKISSDCNYEQDFLHIKNNAPEIDPNEMNCNTDQSFNDILTLREVQDTLSHSKNNSPGPDNIPYEFLKQLPPDGVLYLYEVYNYIWSKQVFPDQWRNAIIIPILKPDKNRSAPENYRPIALTCTMCKLLEKIINKRLRWTLEQRNFFTTSQNGFRQFHSTIDSLITLESEILNAFLNKQHLLAVNLDIHKAYDMVWRQYVVKVLIKNQITGNMIRFIHNFLQNRTIQVKVNGTLSKKVIINNGMPQGSVISVTLFLVAINNITSHVSLPAKTCLFADDLTIFCTGKNLTTTQDIIQSSVKGIENWAKETGFKFSANKSECILFSKRNTPHAQPQLYLNNNKLPIVNTIKFLGIIFDRKLTWAPHLAALKEDCLRRISF</sequence>
<evidence type="ECO:0000256" key="2">
    <source>
        <dbReference type="SAM" id="MobiDB-lite"/>
    </source>
</evidence>